<name>A0A0N4Y2S4_NIPBR</name>
<organism evidence="3">
    <name type="scientific">Nippostrongylus brasiliensis</name>
    <name type="common">Rat hookworm</name>
    <dbReference type="NCBI Taxonomy" id="27835"/>
    <lineage>
        <taxon>Eukaryota</taxon>
        <taxon>Metazoa</taxon>
        <taxon>Ecdysozoa</taxon>
        <taxon>Nematoda</taxon>
        <taxon>Chromadorea</taxon>
        <taxon>Rhabditida</taxon>
        <taxon>Rhabditina</taxon>
        <taxon>Rhabditomorpha</taxon>
        <taxon>Strongyloidea</taxon>
        <taxon>Heligmosomidae</taxon>
        <taxon>Nippostrongylus</taxon>
    </lineage>
</organism>
<evidence type="ECO:0000313" key="3">
    <source>
        <dbReference type="WBParaSite" id="NBR_0001004001-mRNA-1"/>
    </source>
</evidence>
<dbReference type="WBParaSite" id="NBR_0001004001-mRNA-1">
    <property type="protein sequence ID" value="NBR_0001004001-mRNA-1"/>
    <property type="gene ID" value="NBR_0001004001"/>
</dbReference>
<reference evidence="3" key="1">
    <citation type="submission" date="2017-02" db="UniProtKB">
        <authorList>
            <consortium name="WormBaseParasite"/>
        </authorList>
    </citation>
    <scope>IDENTIFICATION</scope>
</reference>
<dbReference type="AlphaFoldDB" id="A0A0N4Y2S4"/>
<gene>
    <name evidence="1" type="ORF">NBR_LOCUS10041</name>
</gene>
<proteinExistence type="predicted"/>
<reference evidence="1 2" key="2">
    <citation type="submission" date="2018-11" db="EMBL/GenBank/DDBJ databases">
        <authorList>
            <consortium name="Pathogen Informatics"/>
        </authorList>
    </citation>
    <scope>NUCLEOTIDE SEQUENCE [LARGE SCALE GENOMIC DNA]</scope>
</reference>
<dbReference type="EMBL" id="UYSL01020244">
    <property type="protein sequence ID" value="VDL73630.1"/>
    <property type="molecule type" value="Genomic_DNA"/>
</dbReference>
<protein>
    <submittedName>
        <fullName evidence="3">Ovule protein</fullName>
    </submittedName>
</protein>
<dbReference type="Proteomes" id="UP000271162">
    <property type="component" value="Unassembled WGS sequence"/>
</dbReference>
<keyword evidence="2" id="KW-1185">Reference proteome</keyword>
<sequence>MKVFIDGDVVRETEIRELFSGGFLGSKDVYGTSKKADDFSSFGALRKLFLSPTDWPSRCFFLIWFCPRASSPSQWFTFREHVLHSNVSNIADVVKFDPFSVIE</sequence>
<evidence type="ECO:0000313" key="2">
    <source>
        <dbReference type="Proteomes" id="UP000271162"/>
    </source>
</evidence>
<evidence type="ECO:0000313" key="1">
    <source>
        <dbReference type="EMBL" id="VDL73630.1"/>
    </source>
</evidence>
<accession>A0A0N4Y2S4</accession>